<reference evidence="1 2" key="1">
    <citation type="submission" date="2013-11" db="EMBL/GenBank/DDBJ databases">
        <title>Single cell genomics of uncultured Tannerella BU063 (oral taxon 286).</title>
        <authorList>
            <person name="Beall C.J."/>
            <person name="Campbell A.G."/>
            <person name="Griffen A.L."/>
            <person name="Podar M."/>
            <person name="Leys E.J."/>
        </authorList>
    </citation>
    <scope>NUCLEOTIDE SEQUENCE [LARGE SCALE GENOMIC DNA]</scope>
    <source>
        <strain evidence="1">Cell 5</strain>
    </source>
</reference>
<proteinExistence type="predicted"/>
<accession>W2CGQ2</accession>
<comment type="caution">
    <text evidence="1">The sequence shown here is derived from an EMBL/GenBank/DDBJ whole genome shotgun (WGS) entry which is preliminary data.</text>
</comment>
<dbReference type="EMBL" id="AYYC01000367">
    <property type="protein sequence ID" value="ETK05671.1"/>
    <property type="molecule type" value="Genomic_DNA"/>
</dbReference>
<sequence>MNILMLAEVPQMKNEHFSACGSSANGKKKFLAFAEVPQMKNQLFGACGSPANGKK</sequence>
<protein>
    <submittedName>
        <fullName evidence="1">Uncharacterized protein</fullName>
    </submittedName>
</protein>
<evidence type="ECO:0000313" key="1">
    <source>
        <dbReference type="EMBL" id="ETK05671.1"/>
    </source>
</evidence>
<name>W2CGQ2_9BACT</name>
<gene>
    <name evidence="1" type="ORF">T229_01775</name>
</gene>
<organism evidence="1 2">
    <name type="scientific">Tannerella sp. oral taxon BU063 isolate Cell 5</name>
    <dbReference type="NCBI Taxonomy" id="1410950"/>
    <lineage>
        <taxon>Bacteria</taxon>
        <taxon>Pseudomonadati</taxon>
        <taxon>Bacteroidota</taxon>
        <taxon>Bacteroidia</taxon>
        <taxon>Bacteroidales</taxon>
        <taxon>Tannerellaceae</taxon>
        <taxon>Tannerella</taxon>
    </lineage>
</organism>
<dbReference type="AlphaFoldDB" id="W2CGQ2"/>
<evidence type="ECO:0000313" key="2">
    <source>
        <dbReference type="Proteomes" id="UP000018872"/>
    </source>
</evidence>
<dbReference type="Proteomes" id="UP000018872">
    <property type="component" value="Unassembled WGS sequence"/>
</dbReference>